<keyword evidence="9" id="KW-0175">Coiled coil</keyword>
<feature type="domain" description="Histidine kinase/HSP90-like ATPase" evidence="11">
    <location>
        <begin position="286"/>
        <end position="374"/>
    </location>
</feature>
<evidence type="ECO:0000256" key="10">
    <source>
        <dbReference type="SAM" id="Phobius"/>
    </source>
</evidence>
<keyword evidence="8" id="KW-0902">Two-component regulatory system</keyword>
<dbReference type="AlphaFoldDB" id="A0A2W4KYN6"/>
<dbReference type="PANTHER" id="PTHR24421:SF10">
    <property type="entry name" value="NITRATE_NITRITE SENSOR PROTEIN NARQ"/>
    <property type="match status" value="1"/>
</dbReference>
<keyword evidence="10" id="KW-0472">Membrane</keyword>
<dbReference type="Pfam" id="PF02518">
    <property type="entry name" value="HATPase_c"/>
    <property type="match status" value="1"/>
</dbReference>
<dbReference type="Gene3D" id="3.30.565.10">
    <property type="entry name" value="Histidine kinase-like ATPase, C-terminal domain"/>
    <property type="match status" value="1"/>
</dbReference>
<keyword evidence="4" id="KW-0808">Transferase</keyword>
<evidence type="ECO:0000256" key="5">
    <source>
        <dbReference type="ARBA" id="ARBA00022741"/>
    </source>
</evidence>
<feature type="transmembrane region" description="Helical" evidence="10">
    <location>
        <begin position="25"/>
        <end position="41"/>
    </location>
</feature>
<organism evidence="13">
    <name type="scientific">Thermocrispum agreste</name>
    <dbReference type="NCBI Taxonomy" id="37925"/>
    <lineage>
        <taxon>Bacteria</taxon>
        <taxon>Bacillati</taxon>
        <taxon>Actinomycetota</taxon>
        <taxon>Actinomycetes</taxon>
        <taxon>Pseudonocardiales</taxon>
        <taxon>Pseudonocardiaceae</taxon>
        <taxon>Thermocrispum</taxon>
    </lineage>
</organism>
<dbReference type="GO" id="GO:0000155">
    <property type="term" value="F:phosphorelay sensor kinase activity"/>
    <property type="evidence" value="ECO:0007669"/>
    <property type="project" value="InterPro"/>
</dbReference>
<name>A0A2W4KYN6_9PSEU</name>
<evidence type="ECO:0000259" key="11">
    <source>
        <dbReference type="Pfam" id="PF02518"/>
    </source>
</evidence>
<dbReference type="STRING" id="1111738.GCA_000427905_00841"/>
<comment type="caution">
    <text evidence="13">The sequence shown here is derived from an EMBL/GenBank/DDBJ whole genome shotgun (WGS) entry which is preliminary data.</text>
</comment>
<dbReference type="InterPro" id="IPR050482">
    <property type="entry name" value="Sensor_HK_TwoCompSys"/>
</dbReference>
<evidence type="ECO:0000256" key="2">
    <source>
        <dbReference type="ARBA" id="ARBA00012438"/>
    </source>
</evidence>
<comment type="catalytic activity">
    <reaction evidence="1">
        <text>ATP + protein L-histidine = ADP + protein N-phospho-L-histidine.</text>
        <dbReference type="EC" id="2.7.13.3"/>
    </reaction>
</comment>
<dbReference type="GO" id="GO:0005524">
    <property type="term" value="F:ATP binding"/>
    <property type="evidence" value="ECO:0007669"/>
    <property type="project" value="UniProtKB-KW"/>
</dbReference>
<dbReference type="Pfam" id="PF07730">
    <property type="entry name" value="HisKA_3"/>
    <property type="match status" value="1"/>
</dbReference>
<evidence type="ECO:0000256" key="4">
    <source>
        <dbReference type="ARBA" id="ARBA00022679"/>
    </source>
</evidence>
<sequence length="385" mass="40703">MFLLGCLLYASGLYRLFAPPEPELPWWRIAVFGAFCLIELARRRAPGVGLAAGLLMVGVDAWFGLTLPVMVVFSDLLFAATLYGSQRLSRAMVPAVAVTIIGGLALALVVASDWRAGVAALAALASFLVIPVWWATNVRQQREIAESERANAEQLAEIARLDRQAAVANERARMARDLHDVVAGHLSAIAIQSAAALNMAKHPERADQITTVLQAVRDNSVAALAEMRAMIGLLRTEGAETDGATAPAGLADLPKLVESARASGMTVDVRTELDEATQLPAAVDLTAYRIAQEALTNAIKHAPGCRAELTLRRRDGKVEIVVTNELSDETSRIAGQQAGGVGLLSMRERAKAVGGTVQAGPGGRGWLVCASLPVRSGGAYGDGDR</sequence>
<dbReference type="EC" id="2.7.13.3" evidence="2"/>
<feature type="transmembrane region" description="Helical" evidence="10">
    <location>
        <begin position="118"/>
        <end position="136"/>
    </location>
</feature>
<dbReference type="PANTHER" id="PTHR24421">
    <property type="entry name" value="NITRATE/NITRITE SENSOR PROTEIN NARX-RELATED"/>
    <property type="match status" value="1"/>
</dbReference>
<dbReference type="InterPro" id="IPR003594">
    <property type="entry name" value="HATPase_dom"/>
</dbReference>
<keyword evidence="10" id="KW-1133">Transmembrane helix</keyword>
<keyword evidence="5" id="KW-0547">Nucleotide-binding</keyword>
<keyword evidence="3" id="KW-0597">Phosphoprotein</keyword>
<dbReference type="InterPro" id="IPR036890">
    <property type="entry name" value="HATPase_C_sf"/>
</dbReference>
<feature type="transmembrane region" description="Helical" evidence="10">
    <location>
        <begin position="48"/>
        <end position="71"/>
    </location>
</feature>
<dbReference type="Gene3D" id="1.20.5.1930">
    <property type="match status" value="1"/>
</dbReference>
<keyword evidence="10" id="KW-0812">Transmembrane</keyword>
<evidence type="ECO:0000256" key="8">
    <source>
        <dbReference type="ARBA" id="ARBA00023012"/>
    </source>
</evidence>
<proteinExistence type="predicted"/>
<reference evidence="13" key="1">
    <citation type="submission" date="2018-05" db="EMBL/GenBank/DDBJ databases">
        <authorList>
            <person name="Lanie J.A."/>
            <person name="Ng W.-L."/>
            <person name="Kazmierczak K.M."/>
            <person name="Andrzejewski T.M."/>
            <person name="Davidsen T.M."/>
            <person name="Wayne K.J."/>
            <person name="Tettelin H."/>
            <person name="Glass J.I."/>
            <person name="Rusch D."/>
            <person name="Podicherti R."/>
            <person name="Tsui H.-C.T."/>
            <person name="Winkler M.E."/>
        </authorList>
    </citation>
    <scope>NUCLEOTIDE SEQUENCE</scope>
    <source>
        <strain evidence="13">ZC4RG45</strain>
    </source>
</reference>
<keyword evidence="7" id="KW-0067">ATP-binding</keyword>
<evidence type="ECO:0000256" key="1">
    <source>
        <dbReference type="ARBA" id="ARBA00000085"/>
    </source>
</evidence>
<dbReference type="GO" id="GO:0016020">
    <property type="term" value="C:membrane"/>
    <property type="evidence" value="ECO:0007669"/>
    <property type="project" value="InterPro"/>
</dbReference>
<evidence type="ECO:0000256" key="3">
    <source>
        <dbReference type="ARBA" id="ARBA00022553"/>
    </source>
</evidence>
<dbReference type="EMBL" id="QGUI01000637">
    <property type="protein sequence ID" value="PZM93779.1"/>
    <property type="molecule type" value="Genomic_DNA"/>
</dbReference>
<feature type="coiled-coil region" evidence="9">
    <location>
        <begin position="135"/>
        <end position="171"/>
    </location>
</feature>
<evidence type="ECO:0000256" key="7">
    <source>
        <dbReference type="ARBA" id="ARBA00022840"/>
    </source>
</evidence>
<keyword evidence="6 13" id="KW-0418">Kinase</keyword>
<feature type="domain" description="Signal transduction histidine kinase subgroup 3 dimerisation and phosphoacceptor" evidence="12">
    <location>
        <begin position="170"/>
        <end position="237"/>
    </location>
</feature>
<feature type="transmembrane region" description="Helical" evidence="10">
    <location>
        <begin position="91"/>
        <end position="111"/>
    </location>
</feature>
<dbReference type="CDD" id="cd16917">
    <property type="entry name" value="HATPase_UhpB-NarQ-NarX-like"/>
    <property type="match status" value="1"/>
</dbReference>
<evidence type="ECO:0000256" key="6">
    <source>
        <dbReference type="ARBA" id="ARBA00022777"/>
    </source>
</evidence>
<dbReference type="SUPFAM" id="SSF55874">
    <property type="entry name" value="ATPase domain of HSP90 chaperone/DNA topoisomerase II/histidine kinase"/>
    <property type="match status" value="1"/>
</dbReference>
<evidence type="ECO:0000259" key="12">
    <source>
        <dbReference type="Pfam" id="PF07730"/>
    </source>
</evidence>
<dbReference type="GO" id="GO:0046983">
    <property type="term" value="F:protein dimerization activity"/>
    <property type="evidence" value="ECO:0007669"/>
    <property type="project" value="InterPro"/>
</dbReference>
<accession>A0A2W4KYN6</accession>
<evidence type="ECO:0000313" key="13">
    <source>
        <dbReference type="EMBL" id="PZM93779.1"/>
    </source>
</evidence>
<evidence type="ECO:0000256" key="9">
    <source>
        <dbReference type="SAM" id="Coils"/>
    </source>
</evidence>
<protein>
    <recommendedName>
        <fullName evidence="2">histidine kinase</fullName>
        <ecNumber evidence="2">2.7.13.3</ecNumber>
    </recommendedName>
</protein>
<gene>
    <name evidence="13" type="ORF">DIU77_14995</name>
</gene>
<dbReference type="InterPro" id="IPR011712">
    <property type="entry name" value="Sig_transdc_His_kin_sub3_dim/P"/>
</dbReference>